<accession>A0A433TN97</accession>
<evidence type="ECO:0000313" key="2">
    <source>
        <dbReference type="Proteomes" id="UP000271974"/>
    </source>
</evidence>
<reference evidence="1 2" key="1">
    <citation type="submission" date="2019-01" db="EMBL/GenBank/DDBJ databases">
        <title>A draft genome assembly of the solar-powered sea slug Elysia chlorotica.</title>
        <authorList>
            <person name="Cai H."/>
            <person name="Li Q."/>
            <person name="Fang X."/>
            <person name="Li J."/>
            <person name="Curtis N.E."/>
            <person name="Altenburger A."/>
            <person name="Shibata T."/>
            <person name="Feng M."/>
            <person name="Maeda T."/>
            <person name="Schwartz J.A."/>
            <person name="Shigenobu S."/>
            <person name="Lundholm N."/>
            <person name="Nishiyama T."/>
            <person name="Yang H."/>
            <person name="Hasebe M."/>
            <person name="Li S."/>
            <person name="Pierce S.K."/>
            <person name="Wang J."/>
        </authorList>
    </citation>
    <scope>NUCLEOTIDE SEQUENCE [LARGE SCALE GENOMIC DNA]</scope>
    <source>
        <strain evidence="1">EC2010</strain>
        <tissue evidence="1">Whole organism of an adult</tissue>
    </source>
</reference>
<feature type="non-terminal residue" evidence="1">
    <location>
        <position position="107"/>
    </location>
</feature>
<gene>
    <name evidence="1" type="ORF">EGW08_009151</name>
</gene>
<name>A0A433TN97_ELYCH</name>
<comment type="caution">
    <text evidence="1">The sequence shown here is derived from an EMBL/GenBank/DDBJ whole genome shotgun (WGS) entry which is preliminary data.</text>
</comment>
<keyword evidence="2" id="KW-1185">Reference proteome</keyword>
<dbReference type="AlphaFoldDB" id="A0A433TN97"/>
<dbReference type="Proteomes" id="UP000271974">
    <property type="component" value="Unassembled WGS sequence"/>
</dbReference>
<evidence type="ECO:0000313" key="1">
    <source>
        <dbReference type="EMBL" id="RUS83065.1"/>
    </source>
</evidence>
<proteinExistence type="predicted"/>
<sequence>MFYPRTTSRVEKSPLDYMRDTSMSFHSMIINAWKLMVSIAQPWACLKTNVRHKNALPHRDSVTVGHFMVLGGILMYTHFHMRYSLEISYHLFQSSLNSDLISLIGNM</sequence>
<protein>
    <submittedName>
        <fullName evidence="1">Uncharacterized protein</fullName>
    </submittedName>
</protein>
<organism evidence="1 2">
    <name type="scientific">Elysia chlorotica</name>
    <name type="common">Eastern emerald elysia</name>
    <name type="synonym">Sea slug</name>
    <dbReference type="NCBI Taxonomy" id="188477"/>
    <lineage>
        <taxon>Eukaryota</taxon>
        <taxon>Metazoa</taxon>
        <taxon>Spiralia</taxon>
        <taxon>Lophotrochozoa</taxon>
        <taxon>Mollusca</taxon>
        <taxon>Gastropoda</taxon>
        <taxon>Heterobranchia</taxon>
        <taxon>Euthyneura</taxon>
        <taxon>Panpulmonata</taxon>
        <taxon>Sacoglossa</taxon>
        <taxon>Placobranchoidea</taxon>
        <taxon>Plakobranchidae</taxon>
        <taxon>Elysia</taxon>
    </lineage>
</organism>
<dbReference type="EMBL" id="RQTK01000259">
    <property type="protein sequence ID" value="RUS83065.1"/>
    <property type="molecule type" value="Genomic_DNA"/>
</dbReference>